<dbReference type="HOGENOM" id="CLU_009583_2_3_9"/>
<proteinExistence type="predicted"/>
<evidence type="ECO:0000259" key="2">
    <source>
        <dbReference type="Pfam" id="PF13439"/>
    </source>
</evidence>
<feature type="domain" description="Glycosyltransferase subfamily 4-like N-terminal" evidence="2">
    <location>
        <begin position="15"/>
        <end position="190"/>
    </location>
</feature>
<dbReference type="Pfam" id="PF00534">
    <property type="entry name" value="Glycos_transf_1"/>
    <property type="match status" value="1"/>
</dbReference>
<dbReference type="AlphaFoldDB" id="A0A0E3K2D7"/>
<evidence type="ECO:0000259" key="1">
    <source>
        <dbReference type="Pfam" id="PF00534"/>
    </source>
</evidence>
<dbReference type="PANTHER" id="PTHR45947:SF3">
    <property type="entry name" value="SULFOQUINOVOSYL TRANSFERASE SQD2"/>
    <property type="match status" value="1"/>
</dbReference>
<dbReference type="InterPro" id="IPR028098">
    <property type="entry name" value="Glyco_trans_4-like_N"/>
</dbReference>
<dbReference type="KEGG" id="csq:CSCA_3608"/>
<dbReference type="RefSeq" id="WP_029160847.1">
    <property type="nucleotide sequence ID" value="NZ_CP009933.1"/>
</dbReference>
<dbReference type="Proteomes" id="UP000033115">
    <property type="component" value="Chromosome"/>
</dbReference>
<dbReference type="CDD" id="cd03801">
    <property type="entry name" value="GT4_PimA-like"/>
    <property type="match status" value="1"/>
</dbReference>
<dbReference type="Gene3D" id="3.40.50.2000">
    <property type="entry name" value="Glycogen Phosphorylase B"/>
    <property type="match status" value="2"/>
</dbReference>
<name>A0A0E3K2D7_CLOSL</name>
<dbReference type="GO" id="GO:0016757">
    <property type="term" value="F:glycosyltransferase activity"/>
    <property type="evidence" value="ECO:0007669"/>
    <property type="project" value="InterPro"/>
</dbReference>
<dbReference type="STRING" id="1548.CSCA_3608"/>
<dbReference type="PANTHER" id="PTHR45947">
    <property type="entry name" value="SULFOQUINOVOSYL TRANSFERASE SQD2"/>
    <property type="match status" value="1"/>
</dbReference>
<dbReference type="InterPro" id="IPR050194">
    <property type="entry name" value="Glycosyltransferase_grp1"/>
</dbReference>
<dbReference type="Pfam" id="PF13439">
    <property type="entry name" value="Glyco_transf_4"/>
    <property type="match status" value="1"/>
</dbReference>
<keyword evidence="4" id="KW-1185">Reference proteome</keyword>
<evidence type="ECO:0000313" key="3">
    <source>
        <dbReference type="EMBL" id="AKA70733.1"/>
    </source>
</evidence>
<dbReference type="SUPFAM" id="SSF53756">
    <property type="entry name" value="UDP-Glycosyltransferase/glycogen phosphorylase"/>
    <property type="match status" value="1"/>
</dbReference>
<dbReference type="InterPro" id="IPR001296">
    <property type="entry name" value="Glyco_trans_1"/>
</dbReference>
<feature type="domain" description="Glycosyl transferase family 1" evidence="1">
    <location>
        <begin position="201"/>
        <end position="364"/>
    </location>
</feature>
<organism evidence="3 4">
    <name type="scientific">Clostridium scatologenes</name>
    <dbReference type="NCBI Taxonomy" id="1548"/>
    <lineage>
        <taxon>Bacteria</taxon>
        <taxon>Bacillati</taxon>
        <taxon>Bacillota</taxon>
        <taxon>Clostridia</taxon>
        <taxon>Eubacteriales</taxon>
        <taxon>Clostridiaceae</taxon>
        <taxon>Clostridium</taxon>
    </lineage>
</organism>
<accession>A0A0E3K2D7</accession>
<protein>
    <submittedName>
        <fullName evidence="3">Glycosyl transferase group 1</fullName>
    </submittedName>
</protein>
<dbReference type="EMBL" id="CP009933">
    <property type="protein sequence ID" value="AKA70733.1"/>
    <property type="molecule type" value="Genomic_DNA"/>
</dbReference>
<gene>
    <name evidence="3" type="ORF">CSCA_3608</name>
</gene>
<sequence length="509" mass="58251">MKILMISWEYPPKNVGGLSNHVYYLSQALSKKGHEIHVITCEEGTSPEEQNDNGVFVHRVSPYKIDTNDFIKWVMQLNFSIIEKASSLITKFGKFDLIHAHDWLSAFSAKNLKWSFKIPMVCTIHATEYGRNGGIKTDMQKYISSTEWMLTYESWKVVACSNYMRQQISDILQSPWNKIWVIPNGVNTEKFNFDFDWINFRRRFASDNEKIVFYVGRHVFEKGIHLLIEACPRILQSYNDTKIIIGGTGPMTEELKDRVQQMGIGSKVIFTGYISDEDRDKIYRVANAAVFPSLYEPFGIVALEAMAAGCPVVVSETGGLGEIVQHEINGLKAITASSESLAINVSRLLLDEGLSNYVKENGLKTVHEKYSWDKIADLTINMYSQVQKETKGSQWEVKSEDKVKNDIIKNLTEELRDKVKEKLKFELKDKVEKKLEEELKEKVEKSLMDRLKNKITDKTKDIVGDAVDIKDKITSQTIEVLEEVKNSKTVESVQKLKNSNMIKNKTKKS</sequence>
<reference evidence="3 4" key="1">
    <citation type="journal article" date="2015" name="J. Biotechnol.">
        <title>Complete genome sequence of a malodorant-producing acetogen, Clostridium scatologenes ATCC 25775(T).</title>
        <authorList>
            <person name="Zhu Z."/>
            <person name="Guo T."/>
            <person name="Zheng H."/>
            <person name="Song T."/>
            <person name="Ouyang P."/>
            <person name="Xie J."/>
        </authorList>
    </citation>
    <scope>NUCLEOTIDE SEQUENCE [LARGE SCALE GENOMIC DNA]</scope>
    <source>
        <strain evidence="3 4">ATCC 25775</strain>
    </source>
</reference>
<keyword evidence="3" id="KW-0808">Transferase</keyword>
<evidence type="ECO:0000313" key="4">
    <source>
        <dbReference type="Proteomes" id="UP000033115"/>
    </source>
</evidence>